<gene>
    <name evidence="2" type="ORF">HDIA_4423</name>
</gene>
<dbReference type="Gene3D" id="3.10.180.10">
    <property type="entry name" value="2,3-Dihydroxybiphenyl 1,2-Dioxygenase, domain 1"/>
    <property type="match status" value="1"/>
</dbReference>
<dbReference type="EMBL" id="LT960614">
    <property type="protein sequence ID" value="SON57964.1"/>
    <property type="molecule type" value="Genomic_DNA"/>
</dbReference>
<feature type="domain" description="Glyoxalase-like" evidence="1">
    <location>
        <begin position="6"/>
        <end position="100"/>
    </location>
</feature>
<protein>
    <recommendedName>
        <fullName evidence="1">Glyoxalase-like domain-containing protein</fullName>
    </recommendedName>
</protein>
<proteinExistence type="predicted"/>
<dbReference type="InterPro" id="IPR029068">
    <property type="entry name" value="Glyas_Bleomycin-R_OHBP_Dase"/>
</dbReference>
<accession>A0A2C9DCB8</accession>
<dbReference type="InterPro" id="IPR025870">
    <property type="entry name" value="Glyoxalase-like_dom"/>
</dbReference>
<dbReference type="KEGG" id="hdi:HDIA_4423"/>
<dbReference type="OrthoDB" id="1426774at2"/>
<dbReference type="AlphaFoldDB" id="A0A2C9DCB8"/>
<reference evidence="3" key="1">
    <citation type="submission" date="2017-09" db="EMBL/GenBank/DDBJ databases">
        <title>Genome sequence of Nannocystis excedens DSM 71.</title>
        <authorList>
            <person name="Blom J."/>
        </authorList>
    </citation>
    <scope>NUCLEOTIDE SEQUENCE [LARGE SCALE GENOMIC DNA]</scope>
    <source>
        <strain evidence="3">type strain: E19</strain>
    </source>
</reference>
<evidence type="ECO:0000313" key="3">
    <source>
        <dbReference type="Proteomes" id="UP000223606"/>
    </source>
</evidence>
<dbReference type="Pfam" id="PF13468">
    <property type="entry name" value="Glyoxalase_3"/>
    <property type="match status" value="1"/>
</dbReference>
<dbReference type="RefSeq" id="WP_099558143.1">
    <property type="nucleotide sequence ID" value="NZ_LT960614.1"/>
</dbReference>
<organism evidence="2 3">
    <name type="scientific">Hartmannibacter diazotrophicus</name>
    <dbReference type="NCBI Taxonomy" id="1482074"/>
    <lineage>
        <taxon>Bacteria</taxon>
        <taxon>Pseudomonadati</taxon>
        <taxon>Pseudomonadota</taxon>
        <taxon>Alphaproteobacteria</taxon>
        <taxon>Hyphomicrobiales</taxon>
        <taxon>Pleomorphomonadaceae</taxon>
        <taxon>Hartmannibacter</taxon>
    </lineage>
</organism>
<keyword evidence="3" id="KW-1185">Reference proteome</keyword>
<sequence length="229" mass="25384">MSTLELDHVFVFVEPDHGRPGGRVYDVLTEGGLVETGRRRHEGQGTANVGFVFDNAFLELIWVVDVQEARAPELDRAGVNRRADWRFHGGSPYGIAVRTEGELPFETWPYRFSGMPDDLHMPVAVASDDLAQPFIFQSMRNKRPDTWDNGAAGERQRPGGFAEIIGIDLTLPQDVAPGAALSALVDAGIVRLHEGEPGPMAHEMVLTLSRTDGQKPRRLNIAKFEWLDD</sequence>
<evidence type="ECO:0000259" key="1">
    <source>
        <dbReference type="Pfam" id="PF13468"/>
    </source>
</evidence>
<dbReference type="Proteomes" id="UP000223606">
    <property type="component" value="Chromosome 1"/>
</dbReference>
<evidence type="ECO:0000313" key="2">
    <source>
        <dbReference type="EMBL" id="SON57964.1"/>
    </source>
</evidence>
<name>A0A2C9DCB8_9HYPH</name>